<dbReference type="InterPro" id="IPR050300">
    <property type="entry name" value="GDXG_lipolytic_enzyme"/>
</dbReference>
<feature type="chain" id="PRO_5012666210" evidence="2">
    <location>
        <begin position="22"/>
        <end position="319"/>
    </location>
</feature>
<evidence type="ECO:0000313" key="5">
    <source>
        <dbReference type="Proteomes" id="UP000193920"/>
    </source>
</evidence>
<dbReference type="AlphaFoldDB" id="A0A1Y2E8K6"/>
<keyword evidence="5" id="KW-1185">Reference proteome</keyword>
<dbReference type="InterPro" id="IPR029058">
    <property type="entry name" value="AB_hydrolase_fold"/>
</dbReference>
<organism evidence="4 5">
    <name type="scientific">Neocallimastix californiae</name>
    <dbReference type="NCBI Taxonomy" id="1754190"/>
    <lineage>
        <taxon>Eukaryota</taxon>
        <taxon>Fungi</taxon>
        <taxon>Fungi incertae sedis</taxon>
        <taxon>Chytridiomycota</taxon>
        <taxon>Chytridiomycota incertae sedis</taxon>
        <taxon>Neocallimastigomycetes</taxon>
        <taxon>Neocallimastigales</taxon>
        <taxon>Neocallimastigaceae</taxon>
        <taxon>Neocallimastix</taxon>
    </lineage>
</organism>
<evidence type="ECO:0000256" key="1">
    <source>
        <dbReference type="ARBA" id="ARBA00022801"/>
    </source>
</evidence>
<evidence type="ECO:0000259" key="3">
    <source>
        <dbReference type="Pfam" id="PF20434"/>
    </source>
</evidence>
<proteinExistence type="predicted"/>
<accession>A0A1Y2E8K6</accession>
<dbReference type="PANTHER" id="PTHR48081:SF33">
    <property type="entry name" value="KYNURENINE FORMAMIDASE"/>
    <property type="match status" value="1"/>
</dbReference>
<dbReference type="OrthoDB" id="6495301at2759"/>
<feature type="signal peptide" evidence="2">
    <location>
        <begin position="1"/>
        <end position="21"/>
    </location>
</feature>
<evidence type="ECO:0000313" key="4">
    <source>
        <dbReference type="EMBL" id="ORY67898.1"/>
    </source>
</evidence>
<keyword evidence="2" id="KW-0732">Signal</keyword>
<keyword evidence="1 4" id="KW-0378">Hydrolase</keyword>
<reference evidence="4 5" key="1">
    <citation type="submission" date="2016-08" db="EMBL/GenBank/DDBJ databases">
        <title>A Parts List for Fungal Cellulosomes Revealed by Comparative Genomics.</title>
        <authorList>
            <consortium name="DOE Joint Genome Institute"/>
            <person name="Haitjema C.H."/>
            <person name="Gilmore S.P."/>
            <person name="Henske J.K."/>
            <person name="Solomon K.V."/>
            <person name="De Groot R."/>
            <person name="Kuo A."/>
            <person name="Mondo S.J."/>
            <person name="Salamov A.A."/>
            <person name="Labutti K."/>
            <person name="Zhao Z."/>
            <person name="Chiniquy J."/>
            <person name="Barry K."/>
            <person name="Brewer H.M."/>
            <person name="Purvine S.O."/>
            <person name="Wright A.T."/>
            <person name="Boxma B."/>
            <person name="Van Alen T."/>
            <person name="Hackstein J.H."/>
            <person name="Baker S.E."/>
            <person name="Grigoriev I.V."/>
            <person name="O'Malley M.A."/>
        </authorList>
    </citation>
    <scope>NUCLEOTIDE SEQUENCE [LARGE SCALE GENOMIC DNA]</scope>
    <source>
        <strain evidence="4 5">G1</strain>
    </source>
</reference>
<dbReference type="STRING" id="1754190.A0A1Y2E8K6"/>
<dbReference type="GO" id="GO:0016787">
    <property type="term" value="F:hydrolase activity"/>
    <property type="evidence" value="ECO:0007669"/>
    <property type="project" value="UniProtKB-KW"/>
</dbReference>
<dbReference type="PANTHER" id="PTHR48081">
    <property type="entry name" value="AB HYDROLASE SUPERFAMILY PROTEIN C4A8.06C"/>
    <property type="match status" value="1"/>
</dbReference>
<gene>
    <name evidence="4" type="ORF">LY90DRAFT_667744</name>
</gene>
<dbReference type="EMBL" id="MCOG01000048">
    <property type="protein sequence ID" value="ORY67898.1"/>
    <property type="molecule type" value="Genomic_DNA"/>
</dbReference>
<protein>
    <submittedName>
        <fullName evidence="4">Alpha/beta-hydrolase</fullName>
    </submittedName>
</protein>
<dbReference type="Pfam" id="PF20434">
    <property type="entry name" value="BD-FAE"/>
    <property type="match status" value="1"/>
</dbReference>
<sequence length="319" mass="35926">MKSSLFINFVIVLLFIFGLNAEEFNNSDENDLNNYLSVINIERDIQFNGDRTLDVYYNKNDVSFKKPVVIHVYGGSWVSGNKISFNNFGSVLENEGYVAVLPNYILYPQGTIDDMVDDIHKAIEWTYANIAKYGGNPNQISISAHSAGAHIVALTIIKSALNIQNNGVTLSSLPKLEKVLLMNGPYIFDQEFIVYTLQGTGSTDNATATSDPQQQILLQKLMGQYYNDASISPIEILKGYQDNSITNHFNVDKFTFVYTSLDNVIPESSAKKLISEINRTSEARYEYVYLEGLEHATIIRGMRAKSSQYENLYISLIRK</sequence>
<feature type="domain" description="BD-FAE-like" evidence="3">
    <location>
        <begin position="53"/>
        <end position="247"/>
    </location>
</feature>
<evidence type="ECO:0000256" key="2">
    <source>
        <dbReference type="SAM" id="SignalP"/>
    </source>
</evidence>
<dbReference type="InterPro" id="IPR049492">
    <property type="entry name" value="BD-FAE-like_dom"/>
</dbReference>
<name>A0A1Y2E8K6_9FUNG</name>
<dbReference type="Gene3D" id="3.40.50.1820">
    <property type="entry name" value="alpha/beta hydrolase"/>
    <property type="match status" value="1"/>
</dbReference>
<dbReference type="Proteomes" id="UP000193920">
    <property type="component" value="Unassembled WGS sequence"/>
</dbReference>
<comment type="caution">
    <text evidence="4">The sequence shown here is derived from an EMBL/GenBank/DDBJ whole genome shotgun (WGS) entry which is preliminary data.</text>
</comment>
<dbReference type="SUPFAM" id="SSF53474">
    <property type="entry name" value="alpha/beta-Hydrolases"/>
    <property type="match status" value="1"/>
</dbReference>